<evidence type="ECO:0000313" key="3">
    <source>
        <dbReference type="Proteomes" id="UP000054342"/>
    </source>
</evidence>
<organism evidence="2 3">
    <name type="scientific">Exophiala xenobiotica</name>
    <dbReference type="NCBI Taxonomy" id="348802"/>
    <lineage>
        <taxon>Eukaryota</taxon>
        <taxon>Fungi</taxon>
        <taxon>Dikarya</taxon>
        <taxon>Ascomycota</taxon>
        <taxon>Pezizomycotina</taxon>
        <taxon>Eurotiomycetes</taxon>
        <taxon>Chaetothyriomycetidae</taxon>
        <taxon>Chaetothyriales</taxon>
        <taxon>Herpotrichiellaceae</taxon>
        <taxon>Exophiala</taxon>
    </lineage>
</organism>
<sequence>MMPTIMMRMLLMMVMMMMMMKRRVAWTNLDFRLGKVVVGSLGVCAQSRRAEQAEGARTAHGGTKLLVRGLAHWGGSVTGTLSATWQGVCGSNLHRWARSSDRN</sequence>
<dbReference type="EMBL" id="KN847321">
    <property type="protein sequence ID" value="KIW52774.1"/>
    <property type="molecule type" value="Genomic_DNA"/>
</dbReference>
<dbReference type="AlphaFoldDB" id="A0A0D2EY89"/>
<gene>
    <name evidence="2" type="ORF">PV05_08395</name>
</gene>
<proteinExistence type="predicted"/>
<accession>A0A0D2EY89</accession>
<evidence type="ECO:0000256" key="1">
    <source>
        <dbReference type="SAM" id="SignalP"/>
    </source>
</evidence>
<dbReference type="Proteomes" id="UP000054342">
    <property type="component" value="Unassembled WGS sequence"/>
</dbReference>
<feature type="signal peptide" evidence="1">
    <location>
        <begin position="1"/>
        <end position="25"/>
    </location>
</feature>
<keyword evidence="1" id="KW-0732">Signal</keyword>
<reference evidence="2 3" key="1">
    <citation type="submission" date="2015-01" db="EMBL/GenBank/DDBJ databases">
        <title>The Genome Sequence of Exophiala xenobiotica CBS118157.</title>
        <authorList>
            <consortium name="The Broad Institute Genomics Platform"/>
            <person name="Cuomo C."/>
            <person name="de Hoog S."/>
            <person name="Gorbushina A."/>
            <person name="Stielow B."/>
            <person name="Teixiera M."/>
            <person name="Abouelleil A."/>
            <person name="Chapman S.B."/>
            <person name="Priest M."/>
            <person name="Young S.K."/>
            <person name="Wortman J."/>
            <person name="Nusbaum C."/>
            <person name="Birren B."/>
        </authorList>
    </citation>
    <scope>NUCLEOTIDE SEQUENCE [LARGE SCALE GENOMIC DNA]</scope>
    <source>
        <strain evidence="2 3">CBS 118157</strain>
    </source>
</reference>
<keyword evidence="3" id="KW-1185">Reference proteome</keyword>
<protein>
    <recommendedName>
        <fullName evidence="4">Secreted protein</fullName>
    </recommendedName>
</protein>
<dbReference type="RefSeq" id="XP_013313358.1">
    <property type="nucleotide sequence ID" value="XM_013457904.1"/>
</dbReference>
<evidence type="ECO:0008006" key="4">
    <source>
        <dbReference type="Google" id="ProtNLM"/>
    </source>
</evidence>
<evidence type="ECO:0000313" key="2">
    <source>
        <dbReference type="EMBL" id="KIW52774.1"/>
    </source>
</evidence>
<feature type="chain" id="PRO_5002257144" description="Secreted protein" evidence="1">
    <location>
        <begin position="26"/>
        <end position="103"/>
    </location>
</feature>
<name>A0A0D2EY89_9EURO</name>
<dbReference type="HOGENOM" id="CLU_2263774_0_0_1"/>
<dbReference type="GeneID" id="25330303"/>